<evidence type="ECO:0000313" key="2">
    <source>
        <dbReference type="EMBL" id="PWA95422.1"/>
    </source>
</evidence>
<gene>
    <name evidence="2" type="ORF">CTI12_AA050030</name>
</gene>
<dbReference type="PANTHER" id="PTHR47926">
    <property type="entry name" value="PENTATRICOPEPTIDE REPEAT-CONTAINING PROTEIN"/>
    <property type="match status" value="1"/>
</dbReference>
<evidence type="ECO:0000256" key="1">
    <source>
        <dbReference type="SAM" id="MobiDB-lite"/>
    </source>
</evidence>
<dbReference type="Proteomes" id="UP000245207">
    <property type="component" value="Unassembled WGS sequence"/>
</dbReference>
<organism evidence="2 3">
    <name type="scientific">Artemisia annua</name>
    <name type="common">Sweet wormwood</name>
    <dbReference type="NCBI Taxonomy" id="35608"/>
    <lineage>
        <taxon>Eukaryota</taxon>
        <taxon>Viridiplantae</taxon>
        <taxon>Streptophyta</taxon>
        <taxon>Embryophyta</taxon>
        <taxon>Tracheophyta</taxon>
        <taxon>Spermatophyta</taxon>
        <taxon>Magnoliopsida</taxon>
        <taxon>eudicotyledons</taxon>
        <taxon>Gunneridae</taxon>
        <taxon>Pentapetalae</taxon>
        <taxon>asterids</taxon>
        <taxon>campanulids</taxon>
        <taxon>Asterales</taxon>
        <taxon>Asteraceae</taxon>
        <taxon>Asteroideae</taxon>
        <taxon>Anthemideae</taxon>
        <taxon>Artemisiinae</taxon>
        <taxon>Artemisia</taxon>
    </lineage>
</organism>
<keyword evidence="3" id="KW-1185">Reference proteome</keyword>
<comment type="caution">
    <text evidence="2">The sequence shown here is derived from an EMBL/GenBank/DDBJ whole genome shotgun (WGS) entry which is preliminary data.</text>
</comment>
<dbReference type="InterPro" id="IPR046848">
    <property type="entry name" value="E_motif"/>
</dbReference>
<dbReference type="Pfam" id="PF20431">
    <property type="entry name" value="E_motif"/>
    <property type="match status" value="1"/>
</dbReference>
<dbReference type="GO" id="GO:0009451">
    <property type="term" value="P:RNA modification"/>
    <property type="evidence" value="ECO:0007669"/>
    <property type="project" value="InterPro"/>
</dbReference>
<dbReference type="InterPro" id="IPR046960">
    <property type="entry name" value="PPR_At4g14850-like_plant"/>
</dbReference>
<dbReference type="STRING" id="35608.A0A2U1QBU4"/>
<dbReference type="AlphaFoldDB" id="A0A2U1QBU4"/>
<feature type="region of interest" description="Disordered" evidence="1">
    <location>
        <begin position="1"/>
        <end position="45"/>
    </location>
</feature>
<accession>A0A2U1QBU4</accession>
<sequence length="194" mass="21766">MEVVEEIQPDQDPAPLVHSPGPGSPWHLPDSPELPPTPDTPSEISFESDTYGEMGLTWEQISALSTRIPLVYNINPCLERIFVWIIFTEELDGYCTSLGKSKGIIRTMPDDLTPAMWATVIGRCRILGKNKLQKFAAEKLLEMRPHSLGYYVLVVNMYADYGCWEKLAKIRVLIKDLGVNEASGCAWLLVRCKA</sequence>
<protein>
    <submittedName>
        <fullName evidence="2">Tetratricopeptide repeat (TPR)-like superfamily protein</fullName>
    </submittedName>
</protein>
<dbReference type="PANTHER" id="PTHR47926:SF375">
    <property type="entry name" value="PENTATRICOPEPTIDE REPEAT-CONTAINING PROTEIN"/>
    <property type="match status" value="1"/>
</dbReference>
<evidence type="ECO:0000313" key="3">
    <source>
        <dbReference type="Proteomes" id="UP000245207"/>
    </source>
</evidence>
<name>A0A2U1QBU4_ARTAN</name>
<dbReference type="GO" id="GO:0003723">
    <property type="term" value="F:RNA binding"/>
    <property type="evidence" value="ECO:0007669"/>
    <property type="project" value="InterPro"/>
</dbReference>
<proteinExistence type="predicted"/>
<reference evidence="2 3" key="1">
    <citation type="journal article" date="2018" name="Mol. Plant">
        <title>The genome of Artemisia annua provides insight into the evolution of Asteraceae family and artemisinin biosynthesis.</title>
        <authorList>
            <person name="Shen Q."/>
            <person name="Zhang L."/>
            <person name="Liao Z."/>
            <person name="Wang S."/>
            <person name="Yan T."/>
            <person name="Shi P."/>
            <person name="Liu M."/>
            <person name="Fu X."/>
            <person name="Pan Q."/>
            <person name="Wang Y."/>
            <person name="Lv Z."/>
            <person name="Lu X."/>
            <person name="Zhang F."/>
            <person name="Jiang W."/>
            <person name="Ma Y."/>
            <person name="Chen M."/>
            <person name="Hao X."/>
            <person name="Li L."/>
            <person name="Tang Y."/>
            <person name="Lv G."/>
            <person name="Zhou Y."/>
            <person name="Sun X."/>
            <person name="Brodelius P.E."/>
            <person name="Rose J.K.C."/>
            <person name="Tang K."/>
        </authorList>
    </citation>
    <scope>NUCLEOTIDE SEQUENCE [LARGE SCALE GENOMIC DNA]</scope>
    <source>
        <strain evidence="3">cv. Huhao1</strain>
        <tissue evidence="2">Leaf</tissue>
    </source>
</reference>
<dbReference type="OrthoDB" id="1166592at2759"/>
<dbReference type="EMBL" id="PKPP01000242">
    <property type="protein sequence ID" value="PWA95422.1"/>
    <property type="molecule type" value="Genomic_DNA"/>
</dbReference>